<reference evidence="2" key="1">
    <citation type="submission" date="2016-10" db="EMBL/GenBank/DDBJ databases">
        <title>Sequence of Gallionella enrichment culture.</title>
        <authorList>
            <person name="Poehlein A."/>
            <person name="Muehling M."/>
            <person name="Daniel R."/>
        </authorList>
    </citation>
    <scope>NUCLEOTIDE SEQUENCE</scope>
</reference>
<dbReference type="AlphaFoldDB" id="A0A1J5QXI0"/>
<sequence length="143" mass="15105">MPTAMDLPVMTRSAALRRAATQRERIRIRGVVESSGGGYSGRYRNTWLRIRTVGLTVQLTAATGSPLGAAVSGARVDVVCTLTGLVDVADQIIFASRARLLERTLAAGTPEASGAHRAGWAGSRERWETDGLCSQGSPRGSPP</sequence>
<feature type="region of interest" description="Disordered" evidence="1">
    <location>
        <begin position="112"/>
        <end position="143"/>
    </location>
</feature>
<gene>
    <name evidence="2" type="ORF">GALL_301340</name>
</gene>
<comment type="caution">
    <text evidence="2">The sequence shown here is derived from an EMBL/GenBank/DDBJ whole genome shotgun (WGS) entry which is preliminary data.</text>
</comment>
<proteinExistence type="predicted"/>
<name>A0A1J5QXI0_9ZZZZ</name>
<organism evidence="2">
    <name type="scientific">mine drainage metagenome</name>
    <dbReference type="NCBI Taxonomy" id="410659"/>
    <lineage>
        <taxon>unclassified sequences</taxon>
        <taxon>metagenomes</taxon>
        <taxon>ecological metagenomes</taxon>
    </lineage>
</organism>
<protein>
    <submittedName>
        <fullName evidence="2">Uncharacterized protein</fullName>
    </submittedName>
</protein>
<feature type="compositionally biased region" description="Polar residues" evidence="1">
    <location>
        <begin position="132"/>
        <end position="143"/>
    </location>
</feature>
<evidence type="ECO:0000313" key="2">
    <source>
        <dbReference type="EMBL" id="OIQ87994.1"/>
    </source>
</evidence>
<dbReference type="EMBL" id="MLJW01000393">
    <property type="protein sequence ID" value="OIQ87994.1"/>
    <property type="molecule type" value="Genomic_DNA"/>
</dbReference>
<accession>A0A1J5QXI0</accession>
<evidence type="ECO:0000256" key="1">
    <source>
        <dbReference type="SAM" id="MobiDB-lite"/>
    </source>
</evidence>